<protein>
    <submittedName>
        <fullName evidence="3">NAD(P)-binding domain-containing protein</fullName>
    </submittedName>
</protein>
<evidence type="ECO:0000313" key="4">
    <source>
        <dbReference type="Proteomes" id="UP000653472"/>
    </source>
</evidence>
<dbReference type="Proteomes" id="UP000653472">
    <property type="component" value="Unassembled WGS sequence"/>
</dbReference>
<accession>A0A969W926</accession>
<dbReference type="Gene3D" id="3.40.50.720">
    <property type="entry name" value="NAD(P)-binding Rossmann-like Domain"/>
    <property type="match status" value="1"/>
</dbReference>
<sequence length="221" mass="22779">MQIGVLGSGPVARALAAGFAARGHEVVLGTRDASRLVAWSRTQRGVGVASFAEAAAFGELLVLAVRGSVANRALRLAGTPNLAGKTIIDVCNPVADGASSAGSLRLFTSFDESLMERLQREFSTARFVKAFNAVGAAMVADPQLPGGPPTMFICGNDATAKAQVTPLLAAFGWEPADLGGAEAARVIEPMCLLWAMPAMKRGGVAHAFKLLRAAPGETHPA</sequence>
<dbReference type="InterPro" id="IPR051267">
    <property type="entry name" value="STEAP_metalloreductase"/>
</dbReference>
<evidence type="ECO:0000259" key="2">
    <source>
        <dbReference type="Pfam" id="PF03807"/>
    </source>
</evidence>
<dbReference type="InterPro" id="IPR028939">
    <property type="entry name" value="P5C_Rdtase_cat_N"/>
</dbReference>
<reference evidence="3" key="1">
    <citation type="submission" date="2020-03" db="EMBL/GenBank/DDBJ databases">
        <title>Solimonas marina sp. nov., isolated from deep seawater of the Pacific Ocean.</title>
        <authorList>
            <person name="Liu X."/>
            <person name="Lai Q."/>
            <person name="Sun F."/>
            <person name="Gai Y."/>
            <person name="Li G."/>
            <person name="Shao Z."/>
        </authorList>
    </citation>
    <scope>NUCLEOTIDE SEQUENCE</scope>
    <source>
        <strain evidence="3">C16B3</strain>
    </source>
</reference>
<dbReference type="AlphaFoldDB" id="A0A969W926"/>
<gene>
    <name evidence="3" type="ORF">G7Y82_07925</name>
</gene>
<proteinExistence type="predicted"/>
<keyword evidence="1" id="KW-0560">Oxidoreductase</keyword>
<keyword evidence="4" id="KW-1185">Reference proteome</keyword>
<dbReference type="GO" id="GO:0016491">
    <property type="term" value="F:oxidoreductase activity"/>
    <property type="evidence" value="ECO:0007669"/>
    <property type="project" value="UniProtKB-KW"/>
</dbReference>
<dbReference type="Pfam" id="PF03807">
    <property type="entry name" value="F420_oxidored"/>
    <property type="match status" value="1"/>
</dbReference>
<dbReference type="EMBL" id="JAAVXB010000003">
    <property type="protein sequence ID" value="NKF22243.1"/>
    <property type="molecule type" value="Genomic_DNA"/>
</dbReference>
<name>A0A969W926_9GAMM</name>
<dbReference type="RefSeq" id="WP_168147479.1">
    <property type="nucleotide sequence ID" value="NZ_JAAVXB010000003.1"/>
</dbReference>
<comment type="caution">
    <text evidence="3">The sequence shown here is derived from an EMBL/GenBank/DDBJ whole genome shotgun (WGS) entry which is preliminary data.</text>
</comment>
<dbReference type="PANTHER" id="PTHR14239">
    <property type="entry name" value="DUDULIN-RELATED"/>
    <property type="match status" value="1"/>
</dbReference>
<feature type="domain" description="Pyrroline-5-carboxylate reductase catalytic N-terminal" evidence="2">
    <location>
        <begin position="2"/>
        <end position="93"/>
    </location>
</feature>
<dbReference type="InterPro" id="IPR036291">
    <property type="entry name" value="NAD(P)-bd_dom_sf"/>
</dbReference>
<organism evidence="3 4">
    <name type="scientific">Solimonas marina</name>
    <dbReference type="NCBI Taxonomy" id="2714601"/>
    <lineage>
        <taxon>Bacteria</taxon>
        <taxon>Pseudomonadati</taxon>
        <taxon>Pseudomonadota</taxon>
        <taxon>Gammaproteobacteria</taxon>
        <taxon>Nevskiales</taxon>
        <taxon>Nevskiaceae</taxon>
        <taxon>Solimonas</taxon>
    </lineage>
</organism>
<evidence type="ECO:0000313" key="3">
    <source>
        <dbReference type="EMBL" id="NKF22243.1"/>
    </source>
</evidence>
<evidence type="ECO:0000256" key="1">
    <source>
        <dbReference type="ARBA" id="ARBA00023002"/>
    </source>
</evidence>
<dbReference type="SUPFAM" id="SSF51735">
    <property type="entry name" value="NAD(P)-binding Rossmann-fold domains"/>
    <property type="match status" value="1"/>
</dbReference>